<evidence type="ECO:0000313" key="2">
    <source>
        <dbReference type="EMBL" id="EWM20191.1"/>
    </source>
</evidence>
<organism evidence="2 3">
    <name type="scientific">Nannochloropsis gaditana</name>
    <dbReference type="NCBI Taxonomy" id="72520"/>
    <lineage>
        <taxon>Eukaryota</taxon>
        <taxon>Sar</taxon>
        <taxon>Stramenopiles</taxon>
        <taxon>Ochrophyta</taxon>
        <taxon>Eustigmatophyceae</taxon>
        <taxon>Eustigmatales</taxon>
        <taxon>Monodopsidaceae</taxon>
        <taxon>Nannochloropsis</taxon>
    </lineage>
</organism>
<dbReference type="EMBL" id="AZIL01003279">
    <property type="protein sequence ID" value="EWM20192.1"/>
    <property type="molecule type" value="Genomic_DNA"/>
</dbReference>
<evidence type="ECO:0000313" key="3">
    <source>
        <dbReference type="Proteomes" id="UP000019335"/>
    </source>
</evidence>
<dbReference type="Proteomes" id="UP000019335">
    <property type="component" value="Unassembled WGS sequence"/>
</dbReference>
<accession>W7TIS5</accession>
<keyword evidence="1" id="KW-0812">Transmembrane</keyword>
<protein>
    <submittedName>
        <fullName evidence="2">Uncharacterized protein</fullName>
    </submittedName>
</protein>
<evidence type="ECO:0000256" key="1">
    <source>
        <dbReference type="SAM" id="Phobius"/>
    </source>
</evidence>
<proteinExistence type="predicted"/>
<name>W7TIS5_9STRA</name>
<keyword evidence="3" id="KW-1185">Reference proteome</keyword>
<comment type="caution">
    <text evidence="2">The sequence shown here is derived from an EMBL/GenBank/DDBJ whole genome shotgun (WGS) entry which is preliminary data.</text>
</comment>
<feature type="transmembrane region" description="Helical" evidence="1">
    <location>
        <begin position="20"/>
        <end position="38"/>
    </location>
</feature>
<dbReference type="EMBL" id="AZIL01003279">
    <property type="protein sequence ID" value="EWM20191.1"/>
    <property type="molecule type" value="Genomic_DNA"/>
</dbReference>
<dbReference type="AlphaFoldDB" id="W7TIS5"/>
<reference evidence="2 3" key="1">
    <citation type="journal article" date="2014" name="Mol. Plant">
        <title>Chromosome Scale Genome Assembly and Transcriptome Profiling of Nannochloropsis gaditana in Nitrogen Depletion.</title>
        <authorList>
            <person name="Corteggiani Carpinelli E."/>
            <person name="Telatin A."/>
            <person name="Vitulo N."/>
            <person name="Forcato C."/>
            <person name="D'Angelo M."/>
            <person name="Schiavon R."/>
            <person name="Vezzi A."/>
            <person name="Giacometti G.M."/>
            <person name="Morosinotto T."/>
            <person name="Valle G."/>
        </authorList>
    </citation>
    <scope>NUCLEOTIDE SEQUENCE [LARGE SCALE GENOMIC DNA]</scope>
    <source>
        <strain evidence="2 3">B-31</strain>
    </source>
</reference>
<keyword evidence="1" id="KW-0472">Membrane</keyword>
<gene>
    <name evidence="2" type="ORF">Naga_101107g2</name>
</gene>
<sequence length="353" mass="40134">MRLPKASTPGSRVPAAAGQLLGLITVLISILGMEFFWLRNALRSTSSTSKAPYKTFAKLGSQSRQTPTLLGRIHVSISFHFNVQRLTYLSRNLETMSLWDNVPDVCIGTNEPSKLLAYLQNPVTGTAFSRKVTLCQIKNLSLPNLLNWRTREAMQLAFQSSVHYNTFVFVEDDVFITWDKMLKWEEDIQILKAHNFTRTFLRYEISPLNGEPHTLDFHDAGPSRLVSFPQQDGQDAKYFVQAGGFEGTYAGMFVATRQQMLDFINSSFWSFIADRFCCDEGGREDASWKIQSLNVPEGWDKTGLLPFNITTGRVDDRALLFHQPNNYYGRPAGWTGIPFEDMNEKFQRLAKSL</sequence>
<dbReference type="EMBL" id="AZIL01003279">
    <property type="protein sequence ID" value="EWM20193.1"/>
    <property type="molecule type" value="Genomic_DNA"/>
</dbReference>
<keyword evidence="1" id="KW-1133">Transmembrane helix</keyword>